<proteinExistence type="predicted"/>
<reference evidence="2" key="1">
    <citation type="submission" date="2017-07" db="EMBL/GenBank/DDBJ databases">
        <title>Taro Niue Genome Assembly and Annotation.</title>
        <authorList>
            <person name="Atibalentja N."/>
            <person name="Keating K."/>
            <person name="Fields C.J."/>
        </authorList>
    </citation>
    <scope>NUCLEOTIDE SEQUENCE</scope>
    <source>
        <strain evidence="2">Niue_2</strain>
        <tissue evidence="2">Leaf</tissue>
    </source>
</reference>
<evidence type="ECO:0000256" key="1">
    <source>
        <dbReference type="SAM" id="MobiDB-lite"/>
    </source>
</evidence>
<dbReference type="Proteomes" id="UP000652761">
    <property type="component" value="Unassembled WGS sequence"/>
</dbReference>
<evidence type="ECO:0000313" key="3">
    <source>
        <dbReference type="Proteomes" id="UP000652761"/>
    </source>
</evidence>
<dbReference type="AlphaFoldDB" id="A0A843XPT9"/>
<evidence type="ECO:0000313" key="2">
    <source>
        <dbReference type="EMBL" id="MQM21183.1"/>
    </source>
</evidence>
<sequence length="207" mass="22274">VSSAASPGRPRTGERGVVASSRCRTGARGVALEQHDVARSPLHTASPSTSAASTSTSAASSPSSRMAQRGSPCAPPTRLLLKNTTTHAEGEEVVGSPAAAITLGFSSNDRGRRVATSSPPRFPVQGRNWVRLRSFGGGRWCGLVSLSRARRGRGDYPCVVYRILLDGIRDWRKPHFLKYLDNHLSVGRLVASNPETDATHFDRIRFL</sequence>
<dbReference type="EMBL" id="NMUH01010693">
    <property type="protein sequence ID" value="MQM21183.1"/>
    <property type="molecule type" value="Genomic_DNA"/>
</dbReference>
<feature type="region of interest" description="Disordered" evidence="1">
    <location>
        <begin position="1"/>
        <end position="78"/>
    </location>
</feature>
<feature type="non-terminal residue" evidence="2">
    <location>
        <position position="1"/>
    </location>
</feature>
<accession>A0A843XPT9</accession>
<protein>
    <submittedName>
        <fullName evidence="2">Uncharacterized protein</fullName>
    </submittedName>
</protein>
<gene>
    <name evidence="2" type="ORF">Taro_054215</name>
</gene>
<name>A0A843XPT9_COLES</name>
<keyword evidence="3" id="KW-1185">Reference proteome</keyword>
<comment type="caution">
    <text evidence="2">The sequence shown here is derived from an EMBL/GenBank/DDBJ whole genome shotgun (WGS) entry which is preliminary data.</text>
</comment>
<feature type="compositionally biased region" description="Low complexity" evidence="1">
    <location>
        <begin position="44"/>
        <end position="64"/>
    </location>
</feature>
<organism evidence="2 3">
    <name type="scientific">Colocasia esculenta</name>
    <name type="common">Wild taro</name>
    <name type="synonym">Arum esculentum</name>
    <dbReference type="NCBI Taxonomy" id="4460"/>
    <lineage>
        <taxon>Eukaryota</taxon>
        <taxon>Viridiplantae</taxon>
        <taxon>Streptophyta</taxon>
        <taxon>Embryophyta</taxon>
        <taxon>Tracheophyta</taxon>
        <taxon>Spermatophyta</taxon>
        <taxon>Magnoliopsida</taxon>
        <taxon>Liliopsida</taxon>
        <taxon>Araceae</taxon>
        <taxon>Aroideae</taxon>
        <taxon>Colocasieae</taxon>
        <taxon>Colocasia</taxon>
    </lineage>
</organism>